<feature type="domain" description="Apple" evidence="2">
    <location>
        <begin position="36"/>
        <end position="104"/>
    </location>
</feature>
<protein>
    <recommendedName>
        <fullName evidence="2">Apple domain-containing protein</fullName>
    </recommendedName>
</protein>
<gene>
    <name evidence="3" type="ORF">ZT1A5_G2070</name>
</gene>
<name>A0A1Y6L8C9_ZYMTR</name>
<dbReference type="AlphaFoldDB" id="A0A1Y6L8C9"/>
<evidence type="ECO:0000313" key="3">
    <source>
        <dbReference type="EMBL" id="SMY20635.1"/>
    </source>
</evidence>
<accession>A0A1Y6L8C9</accession>
<feature type="chain" id="PRO_5012012035" description="Apple domain-containing protein" evidence="1">
    <location>
        <begin position="20"/>
        <end position="284"/>
    </location>
</feature>
<organism evidence="3 4">
    <name type="scientific">Zymoseptoria tritici ST99CH_1A5</name>
    <dbReference type="NCBI Taxonomy" id="1276529"/>
    <lineage>
        <taxon>Eukaryota</taxon>
        <taxon>Fungi</taxon>
        <taxon>Dikarya</taxon>
        <taxon>Ascomycota</taxon>
        <taxon>Pezizomycotina</taxon>
        <taxon>Dothideomycetes</taxon>
        <taxon>Dothideomycetidae</taxon>
        <taxon>Mycosphaerellales</taxon>
        <taxon>Mycosphaerellaceae</taxon>
        <taxon>Zymoseptoria</taxon>
    </lineage>
</organism>
<evidence type="ECO:0000259" key="2">
    <source>
        <dbReference type="PROSITE" id="PS50948"/>
    </source>
</evidence>
<keyword evidence="1" id="KW-0732">Signal</keyword>
<dbReference type="EMBL" id="LT882676">
    <property type="protein sequence ID" value="SMY20635.1"/>
    <property type="molecule type" value="Genomic_DNA"/>
</dbReference>
<evidence type="ECO:0000313" key="4">
    <source>
        <dbReference type="Proteomes" id="UP000215453"/>
    </source>
</evidence>
<evidence type="ECO:0000256" key="1">
    <source>
        <dbReference type="SAM" id="SignalP"/>
    </source>
</evidence>
<reference evidence="3 4" key="1">
    <citation type="submission" date="2016-10" db="EMBL/GenBank/DDBJ databases">
        <authorList>
            <person name="Varghese N."/>
        </authorList>
    </citation>
    <scope>NUCLEOTIDE SEQUENCE [LARGE SCALE GENOMIC DNA]</scope>
</reference>
<dbReference type="InterPro" id="IPR003609">
    <property type="entry name" value="Pan_app"/>
</dbReference>
<feature type="signal peptide" evidence="1">
    <location>
        <begin position="1"/>
        <end position="19"/>
    </location>
</feature>
<proteinExistence type="predicted"/>
<dbReference type="Proteomes" id="UP000215453">
    <property type="component" value="Chromosome 1"/>
</dbReference>
<dbReference type="PROSITE" id="PS50948">
    <property type="entry name" value="PAN"/>
    <property type="match status" value="1"/>
</dbReference>
<sequence>MQLISLIATLPLFLSGAYASPFGPIEKRLAPAGTSCGVVGYDRGHFILNKRQCSLSECATLCAKNSQCRSYGYGENTCRLYSSLVKDNVDCQKRSPYIFYDKACKAPIGPKITTTSTVSTTTTALACPSNKPFAILSLKNTASADGTPDIGTPATLPQEDITNGPRTGPDYLLFSTSSGLATFTLDSSCHLVSSKSDRPATIFTNDPGLQRVSFDANVGVPGVVPGVCAIFTYGNGLSVLTCTFGDRVDSQNDFGVDSQYQLTVGEGNDAAPAASIALQVSFAN</sequence>